<evidence type="ECO:0000313" key="3">
    <source>
        <dbReference type="Proteomes" id="UP000772618"/>
    </source>
</evidence>
<dbReference type="Proteomes" id="UP000772618">
    <property type="component" value="Unassembled WGS sequence"/>
</dbReference>
<dbReference type="Gene3D" id="2.40.160.20">
    <property type="match status" value="1"/>
</dbReference>
<organism evidence="2 3">
    <name type="scientific">Chryseosolibacter indicus</name>
    <dbReference type="NCBI Taxonomy" id="2782351"/>
    <lineage>
        <taxon>Bacteria</taxon>
        <taxon>Pseudomonadati</taxon>
        <taxon>Bacteroidota</taxon>
        <taxon>Cytophagia</taxon>
        <taxon>Cytophagales</taxon>
        <taxon>Chryseotaleaceae</taxon>
        <taxon>Chryseosolibacter</taxon>
    </lineage>
</organism>
<keyword evidence="1" id="KW-0732">Signal</keyword>
<evidence type="ECO:0000313" key="2">
    <source>
        <dbReference type="EMBL" id="MBT1706437.1"/>
    </source>
</evidence>
<feature type="signal peptide" evidence="1">
    <location>
        <begin position="1"/>
        <end position="18"/>
    </location>
</feature>
<gene>
    <name evidence="2" type="ORF">KK060_24375</name>
</gene>
<accession>A0ABS5VYE3</accession>
<dbReference type="InterPro" id="IPR011250">
    <property type="entry name" value="OMP/PagP_B-barrel"/>
</dbReference>
<evidence type="ECO:0008006" key="4">
    <source>
        <dbReference type="Google" id="ProtNLM"/>
    </source>
</evidence>
<sequence length="201" mass="22718">MKKLLFIIIILIAGNAFAQDKYFYVSLDISKPLDNTNWINSTTARGGKAGVRFFINPKISAGLDLGWSTYDEYKPTKTIYTNNSAVTSDYFNYIYNYSAAISAQYNFKVGDGEVLFPYAGLGLGANTNEYVLYYNIYQDSERSWGFLARPEAGILVKFSHRRSIGAMAAIHYDYSTNKSENYNYDRFSALGFQIGLVFITL</sequence>
<dbReference type="RefSeq" id="WP_254157770.1">
    <property type="nucleotide sequence ID" value="NZ_JAHESD010000113.1"/>
</dbReference>
<dbReference type="SUPFAM" id="SSF56925">
    <property type="entry name" value="OMPA-like"/>
    <property type="match status" value="1"/>
</dbReference>
<reference evidence="2 3" key="1">
    <citation type="submission" date="2021-05" db="EMBL/GenBank/DDBJ databases">
        <title>A Polyphasic approach of four new species of the genus Ohtaekwangia: Ohtaekwangia histidinii sp. nov., Ohtaekwangia cretensis sp. nov., Ohtaekwangia indiensis sp. nov., Ohtaekwangia reichenbachii sp. nov. from diverse environment.</title>
        <authorList>
            <person name="Octaviana S."/>
        </authorList>
    </citation>
    <scope>NUCLEOTIDE SEQUENCE [LARGE SCALE GENOMIC DNA]</scope>
    <source>
        <strain evidence="2 3">PWU20</strain>
    </source>
</reference>
<evidence type="ECO:0000256" key="1">
    <source>
        <dbReference type="SAM" id="SignalP"/>
    </source>
</evidence>
<name>A0ABS5VYE3_9BACT</name>
<keyword evidence="3" id="KW-1185">Reference proteome</keyword>
<proteinExistence type="predicted"/>
<dbReference type="EMBL" id="JAHESD010000113">
    <property type="protein sequence ID" value="MBT1706437.1"/>
    <property type="molecule type" value="Genomic_DNA"/>
</dbReference>
<comment type="caution">
    <text evidence="2">The sequence shown here is derived from an EMBL/GenBank/DDBJ whole genome shotgun (WGS) entry which is preliminary data.</text>
</comment>
<feature type="chain" id="PRO_5045206314" description="Outer membrane protein beta-barrel domain-containing protein" evidence="1">
    <location>
        <begin position="19"/>
        <end position="201"/>
    </location>
</feature>
<protein>
    <recommendedName>
        <fullName evidence="4">Outer membrane protein beta-barrel domain-containing protein</fullName>
    </recommendedName>
</protein>